<dbReference type="Pfam" id="PF00353">
    <property type="entry name" value="HemolysinCabind"/>
    <property type="match status" value="4"/>
</dbReference>
<organism evidence="5 6">
    <name type="scientific">Pedococcus badiiscoriae</name>
    <dbReference type="NCBI Taxonomy" id="642776"/>
    <lineage>
        <taxon>Bacteria</taxon>
        <taxon>Bacillati</taxon>
        <taxon>Actinomycetota</taxon>
        <taxon>Actinomycetes</taxon>
        <taxon>Micrococcales</taxon>
        <taxon>Intrasporangiaceae</taxon>
        <taxon>Pedococcus</taxon>
    </lineage>
</organism>
<dbReference type="RefSeq" id="WP_179420326.1">
    <property type="nucleotide sequence ID" value="NZ_JACCAB010000001.1"/>
</dbReference>
<evidence type="ECO:0000256" key="4">
    <source>
        <dbReference type="SAM" id="SignalP"/>
    </source>
</evidence>
<dbReference type="PANTHER" id="PTHR38340:SF1">
    <property type="entry name" value="S-LAYER PROTEIN"/>
    <property type="match status" value="1"/>
</dbReference>
<reference evidence="5 6" key="1">
    <citation type="submission" date="2020-07" db="EMBL/GenBank/DDBJ databases">
        <title>Sequencing the genomes of 1000 actinobacteria strains.</title>
        <authorList>
            <person name="Klenk H.-P."/>
        </authorList>
    </citation>
    <scope>NUCLEOTIDE SEQUENCE [LARGE SCALE GENOMIC DNA]</scope>
    <source>
        <strain evidence="5 6">DSM 23987</strain>
    </source>
</reference>
<dbReference type="PROSITE" id="PS00330">
    <property type="entry name" value="HEMOLYSIN_CALCIUM"/>
    <property type="match status" value="3"/>
</dbReference>
<dbReference type="EMBL" id="JACCAB010000001">
    <property type="protein sequence ID" value="NYG05746.1"/>
    <property type="molecule type" value="Genomic_DNA"/>
</dbReference>
<feature type="chain" id="PRO_5032738308" evidence="4">
    <location>
        <begin position="24"/>
        <end position="603"/>
    </location>
</feature>
<feature type="signal peptide" evidence="4">
    <location>
        <begin position="1"/>
        <end position="23"/>
    </location>
</feature>
<dbReference type="PRINTS" id="PR00313">
    <property type="entry name" value="CABNDNGRPT"/>
</dbReference>
<dbReference type="AlphaFoldDB" id="A0A852WJP3"/>
<dbReference type="InterPro" id="IPR011049">
    <property type="entry name" value="Serralysin-like_metalloprot_C"/>
</dbReference>
<evidence type="ECO:0000256" key="2">
    <source>
        <dbReference type="ARBA" id="ARBA00022525"/>
    </source>
</evidence>
<dbReference type="InterPro" id="IPR050557">
    <property type="entry name" value="RTX_toxin/Mannuronan_C5-epim"/>
</dbReference>
<keyword evidence="6" id="KW-1185">Reference proteome</keyword>
<comment type="subcellular location">
    <subcellularLocation>
        <location evidence="1">Secreted</location>
    </subcellularLocation>
</comment>
<dbReference type="GO" id="GO:0005576">
    <property type="term" value="C:extracellular region"/>
    <property type="evidence" value="ECO:0007669"/>
    <property type="project" value="UniProtKB-SubCell"/>
</dbReference>
<evidence type="ECO:0000256" key="1">
    <source>
        <dbReference type="ARBA" id="ARBA00004613"/>
    </source>
</evidence>
<evidence type="ECO:0000313" key="6">
    <source>
        <dbReference type="Proteomes" id="UP000573599"/>
    </source>
</evidence>
<accession>A0A852WJP3</accession>
<keyword evidence="2" id="KW-0964">Secreted</keyword>
<dbReference type="Gene3D" id="2.150.10.10">
    <property type="entry name" value="Serralysin-like metalloprotease, C-terminal"/>
    <property type="match status" value="2"/>
</dbReference>
<comment type="caution">
    <text evidence="5">The sequence shown here is derived from an EMBL/GenBank/DDBJ whole genome shotgun (WGS) entry which is preliminary data.</text>
</comment>
<keyword evidence="4" id="KW-0732">Signal</keyword>
<dbReference type="GO" id="GO:0005509">
    <property type="term" value="F:calcium ion binding"/>
    <property type="evidence" value="ECO:0007669"/>
    <property type="project" value="InterPro"/>
</dbReference>
<dbReference type="InterPro" id="IPR001343">
    <property type="entry name" value="Hemolysn_Ca-bd"/>
</dbReference>
<dbReference type="InterPro" id="IPR018511">
    <property type="entry name" value="Hemolysin-typ_Ca-bd_CS"/>
</dbReference>
<dbReference type="SUPFAM" id="SSF51120">
    <property type="entry name" value="beta-Roll"/>
    <property type="match status" value="1"/>
</dbReference>
<proteinExistence type="predicted"/>
<feature type="region of interest" description="Disordered" evidence="3">
    <location>
        <begin position="147"/>
        <end position="180"/>
    </location>
</feature>
<name>A0A852WJP3_9MICO</name>
<dbReference type="PANTHER" id="PTHR38340">
    <property type="entry name" value="S-LAYER PROTEIN"/>
    <property type="match status" value="1"/>
</dbReference>
<gene>
    <name evidence="5" type="ORF">BJ986_000233</name>
</gene>
<sequence length="603" mass="60950">MAAAAAFVAVAASSLATAPSASAAVYASNGARCTKVGTAGADTITGTAGPDVICGLGGNDRLVGLGGNDIIDGGLGDDTIYGGFGDDTIYGGTGNDKIYAQQGNDKVNAGAGNDYVLGYSGNDGIDGGPGDDVIDGSTGNDVVVGNTGNDTLIGGTGDDTVSGGPGRDKVNGNDGNDDLLGGPDPDVISGGNGTNWCEIAAGDIRYSCKTDTEPAQAVAVSLSPAAVDVTAAPQVTTYRIRVTDDTGVTSVQVGAQHQTEGLIGYATGGMAHLVSGTPRDGWWSGTLKVPMYVDPGAMTVNVFMTDRVGRQSFDGFPEVLAVASRSTDLQPPVVASFSLSRTALDVRTTAKTVTATVRLTDDRAGIGGTPYLCAYRPANGDYVQLGCDNLQQVSGTARDGIWTASHVIEAGEIGGIWNFAVWVEDASSRHGMQYYNGPDLRAYVEARDGAGTGGLPLPGGSGRFVVTGTGDSNAPVLSRLTMTPSELPLSGAPQQVVVDVTATDVEGVGNVSLYLSSATGDVHLYSSSDPTLVSGTRKSGVWRHTVTVPGGTPPGTYFAQVVVEDATHWTSYVSPGSPYAGTAGQTVLSPTQLGGGPGVLTIG</sequence>
<evidence type="ECO:0000256" key="3">
    <source>
        <dbReference type="SAM" id="MobiDB-lite"/>
    </source>
</evidence>
<dbReference type="Proteomes" id="UP000573599">
    <property type="component" value="Unassembled WGS sequence"/>
</dbReference>
<protein>
    <submittedName>
        <fullName evidence="5">Ca2+-binding RTX toxin-like protein</fullName>
    </submittedName>
</protein>
<evidence type="ECO:0000313" key="5">
    <source>
        <dbReference type="EMBL" id="NYG05746.1"/>
    </source>
</evidence>